<sequence length="262" mass="29940">MVLCSCADAVKAGVSCKHAHAWALNHDGKIKGLISCTNPEYMHPSSESANVDDAWEPESNPSEEAVANPDDLDDVEEPSVPSSVFVSRRDERKELLVSINARLDRLSAAALNLSIHDNTEEKMRLLDNNIAQLENEFHDELGSTLVPRRNITTRGRCYGISQKDVLKKRFERLVQRSSRKSRRERLEYFCDSIDTDLQNVCAVCHEEEPPKQRSEAELEEEQSMIDWWCCEKCSIWMHQECLTTKRCPVCSQEIEPNESEFL</sequence>
<gene>
    <name evidence="2" type="ORF">OESDEN_09818</name>
</gene>
<organism evidence="2 3">
    <name type="scientific">Oesophagostomum dentatum</name>
    <name type="common">Nodular worm</name>
    <dbReference type="NCBI Taxonomy" id="61180"/>
    <lineage>
        <taxon>Eukaryota</taxon>
        <taxon>Metazoa</taxon>
        <taxon>Ecdysozoa</taxon>
        <taxon>Nematoda</taxon>
        <taxon>Chromadorea</taxon>
        <taxon>Rhabditida</taxon>
        <taxon>Rhabditina</taxon>
        <taxon>Rhabditomorpha</taxon>
        <taxon>Strongyloidea</taxon>
        <taxon>Strongylidae</taxon>
        <taxon>Oesophagostomum</taxon>
    </lineage>
</organism>
<proteinExistence type="predicted"/>
<dbReference type="Proteomes" id="UP000053660">
    <property type="component" value="Unassembled WGS sequence"/>
</dbReference>
<dbReference type="EMBL" id="KN553136">
    <property type="protein sequence ID" value="KHJ90340.1"/>
    <property type="molecule type" value="Genomic_DNA"/>
</dbReference>
<evidence type="ECO:0008006" key="4">
    <source>
        <dbReference type="Google" id="ProtNLM"/>
    </source>
</evidence>
<evidence type="ECO:0000313" key="3">
    <source>
        <dbReference type="Proteomes" id="UP000053660"/>
    </source>
</evidence>
<feature type="region of interest" description="Disordered" evidence="1">
    <location>
        <begin position="42"/>
        <end position="83"/>
    </location>
</feature>
<accession>A0A0B1T4K4</accession>
<evidence type="ECO:0000313" key="2">
    <source>
        <dbReference type="EMBL" id="KHJ90340.1"/>
    </source>
</evidence>
<keyword evidence="3" id="KW-1185">Reference proteome</keyword>
<reference evidence="2 3" key="1">
    <citation type="submission" date="2014-03" db="EMBL/GenBank/DDBJ databases">
        <title>Draft genome of the hookworm Oesophagostomum dentatum.</title>
        <authorList>
            <person name="Mitreva M."/>
        </authorList>
    </citation>
    <scope>NUCLEOTIDE SEQUENCE [LARGE SCALE GENOMIC DNA]</scope>
    <source>
        <strain evidence="2 3">OD-Hann</strain>
    </source>
</reference>
<protein>
    <recommendedName>
        <fullName evidence="4">SWIM-type domain-containing protein</fullName>
    </recommendedName>
</protein>
<name>A0A0B1T4K4_OESDE</name>
<evidence type="ECO:0000256" key="1">
    <source>
        <dbReference type="SAM" id="MobiDB-lite"/>
    </source>
</evidence>
<dbReference type="AlphaFoldDB" id="A0A0B1T4K4"/>